<dbReference type="FunFam" id="2.30.30.40:FF:000132">
    <property type="entry name" value="jouberin isoform X2"/>
    <property type="match status" value="1"/>
</dbReference>
<keyword evidence="14" id="KW-0206">Cytoskeleton</keyword>
<feature type="repeat" description="WD" evidence="19">
    <location>
        <begin position="659"/>
        <end position="700"/>
    </location>
</feature>
<dbReference type="Gene3D" id="2.130.10.10">
    <property type="entry name" value="YVTN repeat-like/Quinoprotein amine dehydrogenase"/>
    <property type="match status" value="1"/>
</dbReference>
<dbReference type="PROSITE" id="PS50294">
    <property type="entry name" value="WD_REPEATS_REGION"/>
    <property type="match status" value="2"/>
</dbReference>
<dbReference type="SUPFAM" id="SSF50978">
    <property type="entry name" value="WD40 repeat-like"/>
    <property type="match status" value="1"/>
</dbReference>
<evidence type="ECO:0000256" key="18">
    <source>
        <dbReference type="PROSITE-ProRule" id="PRU00192"/>
    </source>
</evidence>
<dbReference type="PRINTS" id="PR00452">
    <property type="entry name" value="SH3DOMAIN"/>
</dbReference>
<evidence type="ECO:0000256" key="9">
    <source>
        <dbReference type="ARBA" id="ARBA00022737"/>
    </source>
</evidence>
<dbReference type="EMBL" id="VFJC01000011">
    <property type="protein sequence ID" value="KAB5562214.1"/>
    <property type="molecule type" value="Genomic_DNA"/>
</dbReference>
<dbReference type="PANTHER" id="PTHR44499">
    <property type="entry name" value="JOUBERIN"/>
    <property type="match status" value="1"/>
</dbReference>
<dbReference type="InterPro" id="IPR036028">
    <property type="entry name" value="SH3-like_dom_sf"/>
</dbReference>
<evidence type="ECO:0000256" key="15">
    <source>
        <dbReference type="ARBA" id="ARBA00023273"/>
    </source>
</evidence>
<feature type="compositionally biased region" description="Basic and acidic residues" evidence="20">
    <location>
        <begin position="207"/>
        <end position="219"/>
    </location>
</feature>
<feature type="compositionally biased region" description="Polar residues" evidence="20">
    <location>
        <begin position="1255"/>
        <end position="1267"/>
    </location>
</feature>
<keyword evidence="7" id="KW-0597">Phosphoprotein</keyword>
<dbReference type="FunFam" id="2.130.10.10:FF:000112">
    <property type="entry name" value="jouberin isoform X2"/>
    <property type="match status" value="1"/>
</dbReference>
<evidence type="ECO:0000259" key="21">
    <source>
        <dbReference type="PROSITE" id="PS50002"/>
    </source>
</evidence>
<dbReference type="SMART" id="SM00326">
    <property type="entry name" value="SH3"/>
    <property type="match status" value="1"/>
</dbReference>
<dbReference type="InterPro" id="IPR019775">
    <property type="entry name" value="WD40_repeat_CS"/>
</dbReference>
<accession>A0A5N5N471</accession>
<dbReference type="InterPro" id="IPR015943">
    <property type="entry name" value="WD40/YVTN_repeat-like_dom_sf"/>
</dbReference>
<dbReference type="Pfam" id="PF00400">
    <property type="entry name" value="WD40"/>
    <property type="match status" value="4"/>
</dbReference>
<feature type="domain" description="SH3" evidence="21">
    <location>
        <begin position="1096"/>
        <end position="1156"/>
    </location>
</feature>
<evidence type="ECO:0000256" key="3">
    <source>
        <dbReference type="ARBA" id="ARBA00004536"/>
    </source>
</evidence>
<evidence type="ECO:0000313" key="23">
    <source>
        <dbReference type="Proteomes" id="UP000327468"/>
    </source>
</evidence>
<dbReference type="InterPro" id="IPR020472">
    <property type="entry name" value="WD40_PAC1"/>
</dbReference>
<evidence type="ECO:0000256" key="10">
    <source>
        <dbReference type="ARBA" id="ARBA00022782"/>
    </source>
</evidence>
<keyword evidence="6" id="KW-0963">Cytoplasm</keyword>
<evidence type="ECO:0000256" key="17">
    <source>
        <dbReference type="ARBA" id="ARBA00071144"/>
    </source>
</evidence>
<organism evidence="22 23">
    <name type="scientific">Pangasianodon hypophthalmus</name>
    <name type="common">Striped catfish</name>
    <name type="synonym">Helicophagus hypophthalmus</name>
    <dbReference type="NCBI Taxonomy" id="310915"/>
    <lineage>
        <taxon>Eukaryota</taxon>
        <taxon>Metazoa</taxon>
        <taxon>Chordata</taxon>
        <taxon>Craniata</taxon>
        <taxon>Vertebrata</taxon>
        <taxon>Euteleostomi</taxon>
        <taxon>Actinopterygii</taxon>
        <taxon>Neopterygii</taxon>
        <taxon>Teleostei</taxon>
        <taxon>Ostariophysi</taxon>
        <taxon>Siluriformes</taxon>
        <taxon>Pangasiidae</taxon>
        <taxon>Pangasianodon</taxon>
    </lineage>
</organism>
<proteinExistence type="predicted"/>
<evidence type="ECO:0000256" key="16">
    <source>
        <dbReference type="ARBA" id="ARBA00058395"/>
    </source>
</evidence>
<evidence type="ECO:0000256" key="11">
    <source>
        <dbReference type="ARBA" id="ARBA00022794"/>
    </source>
</evidence>
<dbReference type="Gene3D" id="2.30.30.40">
    <property type="entry name" value="SH3 Domains"/>
    <property type="match status" value="1"/>
</dbReference>
<gene>
    <name evidence="22" type="ORF">PHYPO_G00015380</name>
</gene>
<dbReference type="GO" id="GO:0030154">
    <property type="term" value="P:cell differentiation"/>
    <property type="evidence" value="ECO:0007669"/>
    <property type="project" value="UniProtKB-KW"/>
</dbReference>
<dbReference type="SUPFAM" id="SSF50044">
    <property type="entry name" value="SH3-domain"/>
    <property type="match status" value="1"/>
</dbReference>
<comment type="caution">
    <text evidence="22">The sequence shown here is derived from an EMBL/GenBank/DDBJ whole genome shotgun (WGS) entry which is preliminary data.</text>
</comment>
<evidence type="ECO:0000256" key="8">
    <source>
        <dbReference type="ARBA" id="ARBA00022574"/>
    </source>
</evidence>
<dbReference type="Pfam" id="PF00018">
    <property type="entry name" value="SH3_1"/>
    <property type="match status" value="1"/>
</dbReference>
<dbReference type="InterPro" id="IPR035832">
    <property type="entry name" value="AHI1_SH3"/>
</dbReference>
<feature type="region of interest" description="Disordered" evidence="20">
    <location>
        <begin position="1205"/>
        <end position="1267"/>
    </location>
</feature>
<evidence type="ECO:0000256" key="14">
    <source>
        <dbReference type="ARBA" id="ARBA00023212"/>
    </source>
</evidence>
<evidence type="ECO:0000256" key="20">
    <source>
        <dbReference type="SAM" id="MobiDB-lite"/>
    </source>
</evidence>
<keyword evidence="11" id="KW-0970">Cilium biogenesis/degradation</keyword>
<keyword evidence="23" id="KW-1185">Reference proteome</keyword>
<feature type="repeat" description="WD" evidence="19">
    <location>
        <begin position="702"/>
        <end position="737"/>
    </location>
</feature>
<keyword evidence="4 18" id="KW-0728">SH3 domain</keyword>
<dbReference type="InterPro" id="IPR001452">
    <property type="entry name" value="SH3_domain"/>
</dbReference>
<dbReference type="InterPro" id="IPR036322">
    <property type="entry name" value="WD40_repeat_dom_sf"/>
</dbReference>
<evidence type="ECO:0000256" key="2">
    <source>
        <dbReference type="ARBA" id="ARBA00004120"/>
    </source>
</evidence>
<evidence type="ECO:0000256" key="5">
    <source>
        <dbReference type="ARBA" id="ARBA00022473"/>
    </source>
</evidence>
<feature type="repeat" description="WD" evidence="19">
    <location>
        <begin position="860"/>
        <end position="889"/>
    </location>
</feature>
<dbReference type="PRINTS" id="PR00320">
    <property type="entry name" value="GPROTEINBRPT"/>
</dbReference>
<feature type="compositionally biased region" description="Basic residues" evidence="20">
    <location>
        <begin position="1213"/>
        <end position="1222"/>
    </location>
</feature>
<dbReference type="PROSITE" id="PS00678">
    <property type="entry name" value="WD_REPEATS_1"/>
    <property type="match status" value="2"/>
</dbReference>
<dbReference type="PANTHER" id="PTHR44499:SF1">
    <property type="entry name" value="JOUBERIN"/>
    <property type="match status" value="1"/>
</dbReference>
<evidence type="ECO:0000256" key="12">
    <source>
        <dbReference type="ARBA" id="ARBA00022949"/>
    </source>
</evidence>
<comment type="subcellular location">
    <subcellularLocation>
        <location evidence="3">Cell junction</location>
        <location evidence="3">Adherens junction</location>
    </subcellularLocation>
    <subcellularLocation>
        <location evidence="2">Cytoplasm</location>
        <location evidence="2">Cytoskeleton</location>
        <location evidence="2">Cilium basal body</location>
    </subcellularLocation>
    <subcellularLocation>
        <location evidence="1">Cytoplasm</location>
        <location evidence="1">Cytoskeleton</location>
        <location evidence="1">Microtubule organizing center</location>
        <location evidence="1">Centrosome</location>
        <location evidence="1">Centriole</location>
    </subcellularLocation>
</comment>
<evidence type="ECO:0000256" key="19">
    <source>
        <dbReference type="PROSITE-ProRule" id="PRU00221"/>
    </source>
</evidence>
<keyword evidence="10" id="KW-0221">Differentiation</keyword>
<dbReference type="Proteomes" id="UP000327468">
    <property type="component" value="Chromosome 10"/>
</dbReference>
<dbReference type="GO" id="GO:0005912">
    <property type="term" value="C:adherens junction"/>
    <property type="evidence" value="ECO:0007669"/>
    <property type="project" value="UniProtKB-SubCell"/>
</dbReference>
<dbReference type="AlphaFoldDB" id="A0A5N5N471"/>
<feature type="region of interest" description="Disordered" evidence="20">
    <location>
        <begin position="106"/>
        <end position="250"/>
    </location>
</feature>
<protein>
    <recommendedName>
        <fullName evidence="17">Jouberin</fullName>
    </recommendedName>
</protein>
<keyword evidence="5" id="KW-0217">Developmental protein</keyword>
<reference evidence="22 23" key="1">
    <citation type="submission" date="2019-06" db="EMBL/GenBank/DDBJ databases">
        <title>A chromosome-scale genome assembly of the striped catfish, Pangasianodon hypophthalmus.</title>
        <authorList>
            <person name="Wen M."/>
            <person name="Zahm M."/>
            <person name="Roques C."/>
            <person name="Cabau C."/>
            <person name="Klopp C."/>
            <person name="Donnadieu C."/>
            <person name="Jouanno E."/>
            <person name="Avarre J.-C."/>
            <person name="Campet M."/>
            <person name="Ha T.T.T."/>
            <person name="Dugue R."/>
            <person name="Lampietro C."/>
            <person name="Louis A."/>
            <person name="Herpin A."/>
            <person name="Echchiki A."/>
            <person name="Berthelot C."/>
            <person name="Parey E."/>
            <person name="Roest-Crollius H."/>
            <person name="Braasch I."/>
            <person name="Postlethwait J."/>
            <person name="Bobe J."/>
            <person name="Montfort J."/>
            <person name="Bouchez O."/>
            <person name="Begum T."/>
            <person name="Schartl M."/>
            <person name="Guiguen Y."/>
        </authorList>
    </citation>
    <scope>NUCLEOTIDE SEQUENCE [LARGE SCALE GENOMIC DNA]</scope>
    <source>
        <strain evidence="22 23">Indonesia</strain>
        <tissue evidence="22">Blood</tissue>
    </source>
</reference>
<keyword evidence="13" id="KW-0969">Cilium</keyword>
<feature type="compositionally biased region" description="Polar residues" evidence="20">
    <location>
        <begin position="1232"/>
        <end position="1244"/>
    </location>
</feature>
<evidence type="ECO:0000256" key="6">
    <source>
        <dbReference type="ARBA" id="ARBA00022490"/>
    </source>
</evidence>
<evidence type="ECO:0000256" key="4">
    <source>
        <dbReference type="ARBA" id="ARBA00022443"/>
    </source>
</evidence>
<sequence length="1267" mass="143349">MSDESAHFIFIYWDTCTSAFLKQLQPSEVTSGYFYSDLGACCTQNEFAPEFSRMPAGQSDVRAKPRTHFDEVLRRYTNPPSQKKKPKQQAEQLQENVELQTLRKNLTKDTKEDETILNNTYDPVQGSPRYTKNRRRENEVFKKANVSNVGEEMSTAISGRKKSKRALPPLPVQDEDESDKNALSSEIKLPAEADLGQKRKGKKGKSRRGDDAGVRKAESEPEVDLLQEYQQQITHQEQRALKETQQKKQSETLQEVIVLNNELEKKKKKKNLKESKGDESEILSKCHQNHMELAADKTKSKEDFQNDVLEEEKEETVKPIGKKKKKRKQEVIVQDSQTEVDASPSQAFDDSLVLGVYIHRTDRLKTDLLVSHPMVKVHVVDEITGQYVKKEDSHRRVSSFYEQENVEHVLPIITQPFDFKKQKSTVPEWEEQIVFNERFSYFLQQNDEAPKVILFFEILEFMSMEEARANASADLSERGFRKIAWAFLKLVGTNGVLNVDSKLRLQLYSPPPRARKNPQTLEVFQWWSKYAWNRYASTLYVTVKGLKLPEHVDPSIRSMMALQQERGSTSYTELHTELTQKTFTQLLESKSDAIKWSRLPGQVCRIPNKPMLSFRGGQMGCFVLRFSHDGRVLAAACADRDAFPIIVYEIPSGKVLASFNGHLSIVYDLCWTRDDTCLLSASSDGTVRVWNIERLQGLAQKILPHPSFVYSAQFHPQAPSLVVTGGYDGLLRMWNLDIKDVNGQLLQEFEGHKTFINALCFDNEGSRMFSADNAGLIIAWSTKVEDGSQHGAARQWKIEKEIKESDLNGIPISSLEVHPNGRRLLIHAKDSVLRVMDLRIFAIKKYIGATNYRERINSTFTPCGNFIFSGSEDGLAYVWNAETGDQVAVYSELCYPTALRGVAFHPHEHLVAFCAFGQNQPIQLYVYDRKVTQLELESMRVLNRSDTAVSKTLRNQTEIPAFQDASASGMDRFASAARMSLKMQRVKQKLDSVLEPHRNTSGMEYLYEQGSMSHLARGLSQEGLHTSLPAPSLLSPHSNLQLSSSLGAQLIPQATLSSQTFGSSAFGHPIRRMPSLKPKSLPDSEFPLQVETDVEQVQQTVVTLYDYNANRSDELTLRRGDVIHVLHKDNDNWWFGCLASGHRGYFPAAYVADEKGFDDELSRAIEAQPEPLEQITEGVNRATATKLSAAVSASGELKIISEQETDAEAPSVKNKRKKKKVKKSELSYDLPPTTSADPDTSIPSTRKMRPLPRLGQTNSAFKSDATY</sequence>
<keyword evidence="12" id="KW-0965">Cell junction</keyword>
<comment type="function">
    <text evidence="16">Involved in vesicle trafficking and required for ciliogenesis, formation of primary non-motile cilium, and recruitment of RAB8A to the basal body of primary cilium. Component of the tectonic-like complex, a complex localized at the transition zone of primary cilia and acting as a barrier that prevents diffusion of transmembrane proteins between the cilia and plasma membranes. Involved in neuronal differentiation. As a positive modulator of classical Wnt signaling, may play a crucial role in ciliary signaling during cerebellum embryonic development.</text>
</comment>
<evidence type="ECO:0000256" key="7">
    <source>
        <dbReference type="ARBA" id="ARBA00022553"/>
    </source>
</evidence>
<evidence type="ECO:0000313" key="22">
    <source>
        <dbReference type="EMBL" id="KAB5562214.1"/>
    </source>
</evidence>
<dbReference type="InterPro" id="IPR052803">
    <property type="entry name" value="Cilium-Associated_Jouberin"/>
</dbReference>
<evidence type="ECO:0000256" key="13">
    <source>
        <dbReference type="ARBA" id="ARBA00023069"/>
    </source>
</evidence>
<dbReference type="CDD" id="cd11812">
    <property type="entry name" value="SH3_AHI-1"/>
    <property type="match status" value="1"/>
</dbReference>
<dbReference type="CDD" id="cd00200">
    <property type="entry name" value="WD40"/>
    <property type="match status" value="1"/>
</dbReference>
<keyword evidence="15" id="KW-0966">Cell projection</keyword>
<dbReference type="GO" id="GO:0036064">
    <property type="term" value="C:ciliary basal body"/>
    <property type="evidence" value="ECO:0007669"/>
    <property type="project" value="TreeGrafter"/>
</dbReference>
<feature type="compositionally biased region" description="Basic and acidic residues" evidence="20">
    <location>
        <begin position="236"/>
        <end position="250"/>
    </location>
</feature>
<dbReference type="PROSITE" id="PS50082">
    <property type="entry name" value="WD_REPEATS_2"/>
    <property type="match status" value="3"/>
</dbReference>
<dbReference type="PROSITE" id="PS50002">
    <property type="entry name" value="SH3"/>
    <property type="match status" value="1"/>
</dbReference>
<dbReference type="GO" id="GO:0005814">
    <property type="term" value="C:centriole"/>
    <property type="evidence" value="ECO:0007669"/>
    <property type="project" value="UniProtKB-SubCell"/>
</dbReference>
<dbReference type="InterPro" id="IPR001680">
    <property type="entry name" value="WD40_rpt"/>
</dbReference>
<name>A0A5N5N471_PANHP</name>
<keyword evidence="9" id="KW-0677">Repeat</keyword>
<dbReference type="SMART" id="SM00320">
    <property type="entry name" value="WD40"/>
    <property type="match status" value="7"/>
</dbReference>
<evidence type="ECO:0000256" key="1">
    <source>
        <dbReference type="ARBA" id="ARBA00004114"/>
    </source>
</evidence>
<keyword evidence="8 19" id="KW-0853">WD repeat</keyword>
<dbReference type="GO" id="GO:0044458">
    <property type="term" value="P:motile cilium assembly"/>
    <property type="evidence" value="ECO:0007669"/>
    <property type="project" value="TreeGrafter"/>
</dbReference>